<accession>W1NBT2</accession>
<name>W1NBT2_9GAMM</name>
<dbReference type="KEGG" id="hhu:AR456_11240"/>
<dbReference type="AlphaFoldDB" id="W1NBT2"/>
<dbReference type="STRING" id="1178482.AR456_11240"/>
<gene>
    <name evidence="1" type="ORF">BJB45_15415</name>
</gene>
<comment type="caution">
    <text evidence="1">The sequence shown here is derived from an EMBL/GenBank/DDBJ whole genome shotgun (WGS) entry which is preliminary data.</text>
</comment>
<organism evidence="1 2">
    <name type="scientific">Halomonas huangheensis</name>
    <dbReference type="NCBI Taxonomy" id="1178482"/>
    <lineage>
        <taxon>Bacteria</taxon>
        <taxon>Pseudomonadati</taxon>
        <taxon>Pseudomonadota</taxon>
        <taxon>Gammaproteobacteria</taxon>
        <taxon>Oceanospirillales</taxon>
        <taxon>Halomonadaceae</taxon>
        <taxon>Halomonas</taxon>
    </lineage>
</organism>
<protein>
    <submittedName>
        <fullName evidence="1">Uncharacterized protein</fullName>
    </submittedName>
</protein>
<reference evidence="1 2" key="1">
    <citation type="submission" date="2013-08" db="EMBL/GenBank/DDBJ databases">
        <title>draft genome of Halomonas huanghegensis, strain BJGMM-B45T.</title>
        <authorList>
            <person name="Miao C."/>
            <person name="Wan Y."/>
            <person name="Jin W."/>
        </authorList>
    </citation>
    <scope>NUCLEOTIDE SEQUENCE [LARGE SCALE GENOMIC DNA]</scope>
    <source>
        <strain evidence="1 2">BJGMM-B45</strain>
    </source>
</reference>
<sequence>MIDHKGSRVTSRLVSTDGCQAAEGVAGSGMSTEALRGKTALTGGVFDTGAIGCWELLVVENIALSASMWKVQLPEAIRWVSGRVVIKAAFYCELW</sequence>
<evidence type="ECO:0000313" key="2">
    <source>
        <dbReference type="Proteomes" id="UP000019113"/>
    </source>
</evidence>
<dbReference type="Proteomes" id="UP000019113">
    <property type="component" value="Unassembled WGS sequence"/>
</dbReference>
<evidence type="ECO:0000313" key="1">
    <source>
        <dbReference type="EMBL" id="ERL52666.1"/>
    </source>
</evidence>
<keyword evidence="2" id="KW-1185">Reference proteome</keyword>
<dbReference type="EMBL" id="AVBC01000014">
    <property type="protein sequence ID" value="ERL52666.1"/>
    <property type="molecule type" value="Genomic_DNA"/>
</dbReference>
<proteinExistence type="predicted"/>